<dbReference type="SUPFAM" id="SSF56821">
    <property type="entry name" value="Prismane protein-like"/>
    <property type="match status" value="1"/>
</dbReference>
<evidence type="ECO:0000256" key="5">
    <source>
        <dbReference type="ARBA" id="ARBA00023014"/>
    </source>
</evidence>
<dbReference type="GO" id="GO:0050418">
    <property type="term" value="F:hydroxylamine reductase activity"/>
    <property type="evidence" value="ECO:0007669"/>
    <property type="project" value="TreeGrafter"/>
</dbReference>
<evidence type="ECO:0000256" key="2">
    <source>
        <dbReference type="ARBA" id="ARBA00022723"/>
    </source>
</evidence>
<dbReference type="GO" id="GO:0004601">
    <property type="term" value="F:peroxidase activity"/>
    <property type="evidence" value="ECO:0007669"/>
    <property type="project" value="TreeGrafter"/>
</dbReference>
<dbReference type="GO" id="GO:0051536">
    <property type="term" value="F:iron-sulfur cluster binding"/>
    <property type="evidence" value="ECO:0007669"/>
    <property type="project" value="UniProtKB-KW"/>
</dbReference>
<dbReference type="HAMAP" id="MF_00069">
    <property type="entry name" value="Hydroxylam_reduct"/>
    <property type="match status" value="1"/>
</dbReference>
<evidence type="ECO:0000256" key="4">
    <source>
        <dbReference type="ARBA" id="ARBA00023004"/>
    </source>
</evidence>
<sequence length="654" mass="70327">MQSAMQRSVKQVSASGVRSFPCTTRSRRTVRVSAFQLSDLFGSKKDTKAVDKVNELKKKNEEALAEHNKMFCYQCEQTLHGSGCTEVGVCGKTSEVAGLQDLLVYQMKGLGCLAHHARAHGVQDAEVNTFINGAIFSTLTNVNFDDSRFHEFLHEGQRLKEVLSTKMKAAGVAPPPTPDVPEFWGGMPHPLLWNVPKTAGVGDLIAAAPPTYVSVRKAALGDTLAGLQELVVYGLKGMAAYAHHAEALGKTDPTVYAFVAECLAFLAGPGARDVGQVLAMALRVGEVNFTVMQNLSEAHSGTFGHPTPTSVDLAPKPGKAILITGHDMHDLELLLKQTEGKGINVYTHGEMLPAFGYPGLKKYPHLAGHYGGAWYRQKVDFSHFPGSILVTTNCVLDPLESYRANIFTTNETGVKGVRHVPTKDFSAVIKRAMELPGWTPANMPRTASTSSSGGRGAAASAAPAKKAVKVTTGFGHHAVLGVANHVIDAVKSGKLKHIFLMGGCDGHEPQRAYYGQLGEKLPKDTMLLTLGCGKFRVINQDFGMLPGTPLPRLLDMGQCNDAYSALVVATELAKIFNTDVNKLPLSLDLSWFEQKAVAVLLTLLSLGVKNIRLGPVLPAFLTPEALAVLVEKFAIKPADTTNPELDLQKMMQGK</sequence>
<dbReference type="AlphaFoldDB" id="A0A7S0RFU2"/>
<dbReference type="InterPro" id="IPR010048">
    <property type="entry name" value="Hydroxylam_reduct"/>
</dbReference>
<dbReference type="InterPro" id="IPR011254">
    <property type="entry name" value="Prismane-like_sf"/>
</dbReference>
<keyword evidence="2" id="KW-0479">Metal-binding</keyword>
<evidence type="ECO:0008006" key="7">
    <source>
        <dbReference type="Google" id="ProtNLM"/>
    </source>
</evidence>
<organism evidence="6">
    <name type="scientific">Chlamydomonas leiostraca</name>
    <dbReference type="NCBI Taxonomy" id="1034604"/>
    <lineage>
        <taxon>Eukaryota</taxon>
        <taxon>Viridiplantae</taxon>
        <taxon>Chlorophyta</taxon>
        <taxon>core chlorophytes</taxon>
        <taxon>Chlorophyceae</taxon>
        <taxon>CS clade</taxon>
        <taxon>Chlamydomonadales</taxon>
        <taxon>Chlamydomonadaceae</taxon>
        <taxon>Chlamydomonas</taxon>
    </lineage>
</organism>
<dbReference type="Gene3D" id="1.20.1270.20">
    <property type="match status" value="2"/>
</dbReference>
<dbReference type="InterPro" id="IPR016099">
    <property type="entry name" value="Prismane-like_a/b-sand"/>
</dbReference>
<dbReference type="GO" id="GO:0005737">
    <property type="term" value="C:cytoplasm"/>
    <property type="evidence" value="ECO:0007669"/>
    <property type="project" value="InterPro"/>
</dbReference>
<dbReference type="NCBIfam" id="TIGR01703">
    <property type="entry name" value="hybrid_clust"/>
    <property type="match status" value="1"/>
</dbReference>
<dbReference type="PANTHER" id="PTHR30109">
    <property type="entry name" value="HYDROXYLAMINE REDUCTASE"/>
    <property type="match status" value="1"/>
</dbReference>
<dbReference type="GO" id="GO:0046872">
    <property type="term" value="F:metal ion binding"/>
    <property type="evidence" value="ECO:0007669"/>
    <property type="project" value="UniProtKB-KW"/>
</dbReference>
<evidence type="ECO:0000256" key="1">
    <source>
        <dbReference type="ARBA" id="ARBA00022490"/>
    </source>
</evidence>
<dbReference type="InterPro" id="IPR016100">
    <property type="entry name" value="Prismane_a-bundle"/>
</dbReference>
<proteinExistence type="inferred from homology"/>
<gene>
    <name evidence="6" type="ORF">CLEI1391_LOCUS6894</name>
</gene>
<dbReference type="EMBL" id="HBFB01012174">
    <property type="protein sequence ID" value="CAD8675434.1"/>
    <property type="molecule type" value="Transcribed_RNA"/>
</dbReference>
<dbReference type="Gene3D" id="3.40.50.2030">
    <property type="match status" value="2"/>
</dbReference>
<keyword evidence="4" id="KW-0408">Iron</keyword>
<protein>
    <recommendedName>
        <fullName evidence="7">Hydroxylamine reductase</fullName>
    </recommendedName>
</protein>
<name>A0A7S0RFU2_9CHLO</name>
<dbReference type="Pfam" id="PF03063">
    <property type="entry name" value="Prismane"/>
    <property type="match status" value="1"/>
</dbReference>
<reference evidence="6" key="1">
    <citation type="submission" date="2021-01" db="EMBL/GenBank/DDBJ databases">
        <authorList>
            <person name="Corre E."/>
            <person name="Pelletier E."/>
            <person name="Niang G."/>
            <person name="Scheremetjew M."/>
            <person name="Finn R."/>
            <person name="Kale V."/>
            <person name="Holt S."/>
            <person name="Cochrane G."/>
            <person name="Meng A."/>
            <person name="Brown T."/>
            <person name="Cohen L."/>
        </authorList>
    </citation>
    <scope>NUCLEOTIDE SEQUENCE</scope>
    <source>
        <strain evidence="6">SAG 11-49</strain>
    </source>
</reference>
<dbReference type="PANTHER" id="PTHR30109:SF0">
    <property type="entry name" value="HYDROXYLAMINE REDUCTASE"/>
    <property type="match status" value="1"/>
</dbReference>
<dbReference type="NCBIfam" id="NF003658">
    <property type="entry name" value="PRK05290.1"/>
    <property type="match status" value="1"/>
</dbReference>
<keyword evidence="1" id="KW-0963">Cytoplasm</keyword>
<evidence type="ECO:0000313" key="6">
    <source>
        <dbReference type="EMBL" id="CAD8675434.1"/>
    </source>
</evidence>
<accession>A0A7S0RFU2</accession>
<evidence type="ECO:0000256" key="3">
    <source>
        <dbReference type="ARBA" id="ARBA00023002"/>
    </source>
</evidence>
<keyword evidence="5" id="KW-0411">Iron-sulfur</keyword>
<keyword evidence="3" id="KW-0560">Oxidoreductase</keyword>
<dbReference type="GO" id="GO:0042542">
    <property type="term" value="P:response to hydrogen peroxide"/>
    <property type="evidence" value="ECO:0007669"/>
    <property type="project" value="TreeGrafter"/>
</dbReference>
<dbReference type="InterPro" id="IPR004137">
    <property type="entry name" value="HCP/CODH"/>
</dbReference>